<keyword evidence="1" id="KW-0802">TPR repeat</keyword>
<evidence type="ECO:0000256" key="1">
    <source>
        <dbReference type="PROSITE-ProRule" id="PRU00339"/>
    </source>
</evidence>
<feature type="domain" description="HTH cro/C1-type" evidence="2">
    <location>
        <begin position="7"/>
        <end position="64"/>
    </location>
</feature>
<dbReference type="SUPFAM" id="SSF47413">
    <property type="entry name" value="lambda repressor-like DNA-binding domains"/>
    <property type="match status" value="1"/>
</dbReference>
<dbReference type="InterPro" id="IPR019734">
    <property type="entry name" value="TPR_rpt"/>
</dbReference>
<accession>A0ABX2ZS34</accession>
<keyword evidence="4" id="KW-1185">Reference proteome</keyword>
<evidence type="ECO:0000259" key="2">
    <source>
        <dbReference type="PROSITE" id="PS50943"/>
    </source>
</evidence>
<protein>
    <recommendedName>
        <fullName evidence="2">HTH cro/C1-type domain-containing protein</fullName>
    </recommendedName>
</protein>
<dbReference type="EMBL" id="MDKC01000007">
    <property type="protein sequence ID" value="ODG92585.1"/>
    <property type="molecule type" value="Genomic_DNA"/>
</dbReference>
<dbReference type="SUPFAM" id="SSF81901">
    <property type="entry name" value="HCP-like"/>
    <property type="match status" value="2"/>
</dbReference>
<evidence type="ECO:0000313" key="4">
    <source>
        <dbReference type="Proteomes" id="UP000094580"/>
    </source>
</evidence>
<dbReference type="Proteomes" id="UP000094580">
    <property type="component" value="Unassembled WGS sequence"/>
</dbReference>
<sequence length="420" mass="49762">MIEGEVIKFYRTKAGLTQEELGKGICSSKHVGKIERGNTSYSSEIITLFSERLQIDIRKEIANFENLENKLHNWHTAIIKLRMKEVESLKKELEESPFINSPKYDVMYQLLLARYYLLKNDYKNTDTIIQFIQRNYKDLPPFERNLFLHVIGVYYLNNYNNSSTENHHKAIQTLKKIDINEYGNPEYYYHLAVAYGWADSKVMAYVYAEKALKYFKDTSNYLRAINAESIMLYQSSHDSHLDFKKLKQSYKNLIHDSETLNAPDKTGMLLNNFALEYFKRKDYEKAQKYYKAALQLEKKPSVIYLQRLNNYLKSCFEGKLMRKSALLSSAQKGLTIAEDLNNEHYQVLFTLLIYSIENKTKEYIKYIEKKAFPYFKSRNHTVLIKRYGKQLYDHYVKEKEFEKAVEMSNFLIDPVVKTYN</sequence>
<feature type="repeat" description="TPR" evidence="1">
    <location>
        <begin position="267"/>
        <end position="300"/>
    </location>
</feature>
<dbReference type="Gene3D" id="1.25.40.10">
    <property type="entry name" value="Tetratricopeptide repeat domain"/>
    <property type="match status" value="1"/>
</dbReference>
<name>A0ABX2ZS34_9BACI</name>
<dbReference type="Gene3D" id="1.10.260.40">
    <property type="entry name" value="lambda repressor-like DNA-binding domains"/>
    <property type="match status" value="1"/>
</dbReference>
<dbReference type="PROSITE" id="PS50005">
    <property type="entry name" value="TPR"/>
    <property type="match status" value="1"/>
</dbReference>
<comment type="caution">
    <text evidence="3">The sequence shown here is derived from an EMBL/GenBank/DDBJ whole genome shotgun (WGS) entry which is preliminary data.</text>
</comment>
<dbReference type="InterPro" id="IPR011990">
    <property type="entry name" value="TPR-like_helical_dom_sf"/>
</dbReference>
<proteinExistence type="predicted"/>
<dbReference type="Gene3D" id="1.25.40.1000">
    <property type="match status" value="1"/>
</dbReference>
<dbReference type="InterPro" id="IPR001387">
    <property type="entry name" value="Cro/C1-type_HTH"/>
</dbReference>
<gene>
    <name evidence="3" type="ORF">BED47_19285</name>
</gene>
<dbReference type="RefSeq" id="WP_069033220.1">
    <property type="nucleotide sequence ID" value="NZ_MDKC01000007.1"/>
</dbReference>
<organism evidence="3 4">
    <name type="scientific">Gottfriedia luciferensis</name>
    <dbReference type="NCBI Taxonomy" id="178774"/>
    <lineage>
        <taxon>Bacteria</taxon>
        <taxon>Bacillati</taxon>
        <taxon>Bacillota</taxon>
        <taxon>Bacilli</taxon>
        <taxon>Bacillales</taxon>
        <taxon>Bacillaceae</taxon>
        <taxon>Gottfriedia</taxon>
    </lineage>
</organism>
<dbReference type="PROSITE" id="PS50943">
    <property type="entry name" value="HTH_CROC1"/>
    <property type="match status" value="1"/>
</dbReference>
<dbReference type="CDD" id="cd00093">
    <property type="entry name" value="HTH_XRE"/>
    <property type="match status" value="1"/>
</dbReference>
<dbReference type="SMART" id="SM00530">
    <property type="entry name" value="HTH_XRE"/>
    <property type="match status" value="1"/>
</dbReference>
<dbReference type="InterPro" id="IPR010982">
    <property type="entry name" value="Lambda_DNA-bd_dom_sf"/>
</dbReference>
<reference evidence="3 4" key="1">
    <citation type="submission" date="2016-07" db="EMBL/GenBank/DDBJ databases">
        <authorList>
            <person name="Townsley L."/>
            <person name="Shank E.A."/>
        </authorList>
    </citation>
    <scope>NUCLEOTIDE SEQUENCE [LARGE SCALE GENOMIC DNA]</scope>
    <source>
        <strain evidence="3 4">CH01</strain>
    </source>
</reference>
<evidence type="ECO:0000313" key="3">
    <source>
        <dbReference type="EMBL" id="ODG92585.1"/>
    </source>
</evidence>
<dbReference type="Pfam" id="PF01381">
    <property type="entry name" value="HTH_3"/>
    <property type="match status" value="1"/>
</dbReference>
<dbReference type="SMART" id="SM00028">
    <property type="entry name" value="TPR"/>
    <property type="match status" value="2"/>
</dbReference>